<proteinExistence type="predicted"/>
<dbReference type="Proteomes" id="UP000813384">
    <property type="component" value="Unassembled WGS sequence"/>
</dbReference>
<dbReference type="EMBL" id="JAJJVO010000043">
    <property type="protein sequence ID" value="MCC9273181.1"/>
    <property type="molecule type" value="Genomic_DNA"/>
</dbReference>
<evidence type="ECO:0000313" key="1">
    <source>
        <dbReference type="EMBL" id="MCC9273181.1"/>
    </source>
</evidence>
<reference evidence="1" key="1">
    <citation type="journal article" date="2021" name="PeerJ">
        <title>Extensive microbial diversity within the chicken gut microbiome revealed by metagenomics and culture.</title>
        <authorList>
            <person name="Gilroy R."/>
            <person name="Ravi A."/>
            <person name="Getino M."/>
            <person name="Pursley I."/>
            <person name="Horton D.L."/>
            <person name="Alikhan N.F."/>
            <person name="Baker D."/>
            <person name="Gharbi K."/>
            <person name="Hall N."/>
            <person name="Watson M."/>
            <person name="Adriaenssens E.M."/>
            <person name="Foster-Nyarko E."/>
            <person name="Jarju S."/>
            <person name="Secka A."/>
            <person name="Antonio M."/>
            <person name="Oren A."/>
            <person name="Chaudhuri R.R."/>
            <person name="La Ragione R."/>
            <person name="Hildebrand F."/>
            <person name="Pallen M.J."/>
        </authorList>
    </citation>
    <scope>NUCLEOTIDE SEQUENCE</scope>
    <source>
        <strain evidence="1">150</strain>
    </source>
</reference>
<accession>A0A9E4DS18</accession>
<sequence length="96" mass="11322">MKEFNYGKTYVVERTDTSVTAFELASRGKDFIEVYVRKYTPKTNELNGFEVRLHVLTDDYQEWVSYKNNISASQHYQGDLCIYTRKGLEEYDAQTN</sequence>
<comment type="caution">
    <text evidence="1">The sequence shown here is derived from an EMBL/GenBank/DDBJ whole genome shotgun (WGS) entry which is preliminary data.</text>
</comment>
<protein>
    <submittedName>
        <fullName evidence="1">Uncharacterized protein</fullName>
    </submittedName>
</protein>
<dbReference type="AlphaFoldDB" id="A0A9E4DS18"/>
<reference evidence="1" key="2">
    <citation type="submission" date="2021-11" db="EMBL/GenBank/DDBJ databases">
        <authorList>
            <person name="Gilroy R."/>
        </authorList>
    </citation>
    <scope>NUCLEOTIDE SEQUENCE</scope>
    <source>
        <strain evidence="1">150</strain>
    </source>
</reference>
<evidence type="ECO:0000313" key="2">
    <source>
        <dbReference type="Proteomes" id="UP000813384"/>
    </source>
</evidence>
<name>A0A9E4DS18_9ENTE</name>
<gene>
    <name evidence="1" type="ORF">K8V42_02700</name>
</gene>
<organism evidence="1 2">
    <name type="scientific">Enterococcus aquimarinus</name>
    <dbReference type="NCBI Taxonomy" id="328396"/>
    <lineage>
        <taxon>Bacteria</taxon>
        <taxon>Bacillati</taxon>
        <taxon>Bacillota</taxon>
        <taxon>Bacilli</taxon>
        <taxon>Lactobacillales</taxon>
        <taxon>Enterococcaceae</taxon>
        <taxon>Enterococcus</taxon>
    </lineage>
</organism>